<dbReference type="PANTHER" id="PTHR42928">
    <property type="entry name" value="TRICARBOXYLATE-BINDING PROTEIN"/>
    <property type="match status" value="1"/>
</dbReference>
<evidence type="ECO:0000313" key="4">
    <source>
        <dbReference type="Proteomes" id="UP000198539"/>
    </source>
</evidence>
<proteinExistence type="inferred from homology"/>
<sequence>MTMKIKAAAAATMAMLLGTSAAYADFPNEGTIRIVTPYGAGGGIDIAARILAQVGEDHLGTRVEVVNMPGAGGLDAATFVRENGSDGYTLIISDYGPLITLPLLEDTPYEPEDWVPLAQVTEIAPTIVARADSGFDDLAGFIAAAQANPGSIAVTHGTYLSSSHLPLMRLQNLAGFTTNQVPTSGGGETVQFLLGGTVPVAVTTPATIAGAVQAGDAVPLAVASAERARALPDTPTLTELGHDVIMPVWYTIFASADVPQDVIDHLSEGIAAAYASDEGQALAERANVDARPISRADGVQAIYDATFDTVRETLASVN</sequence>
<organism evidence="3 4">
    <name type="scientific">Roseicitreum antarcticum</name>
    <dbReference type="NCBI Taxonomy" id="564137"/>
    <lineage>
        <taxon>Bacteria</taxon>
        <taxon>Pseudomonadati</taxon>
        <taxon>Pseudomonadota</taxon>
        <taxon>Alphaproteobacteria</taxon>
        <taxon>Rhodobacterales</taxon>
        <taxon>Paracoccaceae</taxon>
        <taxon>Roseicitreum</taxon>
    </lineage>
</organism>
<dbReference type="SUPFAM" id="SSF53850">
    <property type="entry name" value="Periplasmic binding protein-like II"/>
    <property type="match status" value="1"/>
</dbReference>
<dbReference type="RefSeq" id="WP_092888696.1">
    <property type="nucleotide sequence ID" value="NZ_CP061502.1"/>
</dbReference>
<dbReference type="Proteomes" id="UP000198539">
    <property type="component" value="Unassembled WGS sequence"/>
</dbReference>
<gene>
    <name evidence="3" type="ORF">SAMN04488238_105166</name>
</gene>
<name>A0A1H2YWU7_9RHOB</name>
<dbReference type="OrthoDB" id="7250553at2"/>
<accession>A0A1H2YWU7</accession>
<dbReference type="PANTHER" id="PTHR42928:SF5">
    <property type="entry name" value="BLR1237 PROTEIN"/>
    <property type="match status" value="1"/>
</dbReference>
<evidence type="ECO:0000256" key="2">
    <source>
        <dbReference type="SAM" id="SignalP"/>
    </source>
</evidence>
<dbReference type="Gene3D" id="3.40.190.10">
    <property type="entry name" value="Periplasmic binding protein-like II"/>
    <property type="match status" value="1"/>
</dbReference>
<dbReference type="EMBL" id="FNOM01000005">
    <property type="protein sequence ID" value="SDX09626.1"/>
    <property type="molecule type" value="Genomic_DNA"/>
</dbReference>
<dbReference type="CDD" id="cd07012">
    <property type="entry name" value="PBP2_Bug_TTT"/>
    <property type="match status" value="1"/>
</dbReference>
<dbReference type="Gene3D" id="3.40.190.150">
    <property type="entry name" value="Bordetella uptake gene, domain 1"/>
    <property type="match status" value="1"/>
</dbReference>
<evidence type="ECO:0000313" key="3">
    <source>
        <dbReference type="EMBL" id="SDX09626.1"/>
    </source>
</evidence>
<protein>
    <submittedName>
        <fullName evidence="3">Tripartite-type tricarboxylate transporter, receptor component TctC</fullName>
    </submittedName>
</protein>
<keyword evidence="3" id="KW-0675">Receptor</keyword>
<keyword evidence="2" id="KW-0732">Signal</keyword>
<feature type="chain" id="PRO_5011507488" evidence="2">
    <location>
        <begin position="25"/>
        <end position="318"/>
    </location>
</feature>
<keyword evidence="4" id="KW-1185">Reference proteome</keyword>
<reference evidence="3 4" key="1">
    <citation type="submission" date="2016-10" db="EMBL/GenBank/DDBJ databases">
        <authorList>
            <person name="de Groot N.N."/>
        </authorList>
    </citation>
    <scope>NUCLEOTIDE SEQUENCE [LARGE SCALE GENOMIC DNA]</scope>
    <source>
        <strain evidence="3 4">CGMCC 1.8894</strain>
    </source>
</reference>
<dbReference type="InterPro" id="IPR005064">
    <property type="entry name" value="BUG"/>
</dbReference>
<dbReference type="InterPro" id="IPR042100">
    <property type="entry name" value="Bug_dom1"/>
</dbReference>
<dbReference type="PIRSF" id="PIRSF017082">
    <property type="entry name" value="YflP"/>
    <property type="match status" value="1"/>
</dbReference>
<dbReference type="AlphaFoldDB" id="A0A1H2YWU7"/>
<dbReference type="Pfam" id="PF03401">
    <property type="entry name" value="TctC"/>
    <property type="match status" value="1"/>
</dbReference>
<dbReference type="STRING" id="564137.SAMN04488238_105166"/>
<evidence type="ECO:0000256" key="1">
    <source>
        <dbReference type="ARBA" id="ARBA00006987"/>
    </source>
</evidence>
<feature type="signal peptide" evidence="2">
    <location>
        <begin position="1"/>
        <end position="24"/>
    </location>
</feature>
<comment type="similarity">
    <text evidence="1">Belongs to the UPF0065 (bug) family.</text>
</comment>